<dbReference type="PRINTS" id="PR00081">
    <property type="entry name" value="GDHRDH"/>
</dbReference>
<dbReference type="EMBL" id="VVIM01000001">
    <property type="protein sequence ID" value="KAB0804808.1"/>
    <property type="molecule type" value="Genomic_DNA"/>
</dbReference>
<gene>
    <name evidence="4" type="ORF">PPYR_01778</name>
</gene>
<dbReference type="Gene3D" id="3.40.50.720">
    <property type="entry name" value="NAD(P)-binding Rossmann-like Domain"/>
    <property type="match status" value="2"/>
</dbReference>
<evidence type="ECO:0000313" key="4">
    <source>
        <dbReference type="EMBL" id="KAB0804808.1"/>
    </source>
</evidence>
<protein>
    <recommendedName>
        <fullName evidence="6">Carbonyl reductase [NADPH] 1</fullName>
    </recommendedName>
</protein>
<reference evidence="4 5" key="1">
    <citation type="journal article" date="2018" name="Elife">
        <title>Firefly genomes illuminate parallel origins of bioluminescence in beetles.</title>
        <authorList>
            <person name="Fallon T.R."/>
            <person name="Lower S.E."/>
            <person name="Chang C.H."/>
            <person name="Bessho-Uehara M."/>
            <person name="Martin G.J."/>
            <person name="Bewick A.J."/>
            <person name="Behringer M."/>
            <person name="Debat H.J."/>
            <person name="Wong I."/>
            <person name="Day J.C."/>
            <person name="Suvorov A."/>
            <person name="Silva C.J."/>
            <person name="Stanger-Hall K.F."/>
            <person name="Hall D.W."/>
            <person name="Schmitz R.J."/>
            <person name="Nelson D.R."/>
            <person name="Lewis S.M."/>
            <person name="Shigenobu S."/>
            <person name="Bybee S.M."/>
            <person name="Larracuente A.M."/>
            <person name="Oba Y."/>
            <person name="Weng J.K."/>
        </authorList>
    </citation>
    <scope>NUCLEOTIDE SEQUENCE [LARGE SCALE GENOMIC DNA]</scope>
    <source>
        <strain evidence="4">1611_PpyrPB1</strain>
        <tissue evidence="4">Whole body</tissue>
    </source>
</reference>
<dbReference type="PANTHER" id="PTHR43963:SF4">
    <property type="entry name" value="CARBONYL REDUCTASE (NADPH)"/>
    <property type="match status" value="1"/>
</dbReference>
<organism evidence="4 5">
    <name type="scientific">Photinus pyralis</name>
    <name type="common">Common eastern firefly</name>
    <name type="synonym">Lampyris pyralis</name>
    <dbReference type="NCBI Taxonomy" id="7054"/>
    <lineage>
        <taxon>Eukaryota</taxon>
        <taxon>Metazoa</taxon>
        <taxon>Ecdysozoa</taxon>
        <taxon>Arthropoda</taxon>
        <taxon>Hexapoda</taxon>
        <taxon>Insecta</taxon>
        <taxon>Pterygota</taxon>
        <taxon>Neoptera</taxon>
        <taxon>Endopterygota</taxon>
        <taxon>Coleoptera</taxon>
        <taxon>Polyphaga</taxon>
        <taxon>Elateriformia</taxon>
        <taxon>Elateroidea</taxon>
        <taxon>Lampyridae</taxon>
        <taxon>Lampyrinae</taxon>
        <taxon>Photinus</taxon>
    </lineage>
</organism>
<dbReference type="Proteomes" id="UP000327044">
    <property type="component" value="Unassembled WGS sequence"/>
</dbReference>
<dbReference type="PROSITE" id="PS00061">
    <property type="entry name" value="ADH_SHORT"/>
    <property type="match status" value="1"/>
</dbReference>
<comment type="caution">
    <text evidence="4">The sequence shown here is derived from an EMBL/GenBank/DDBJ whole genome shotgun (WGS) entry which is preliminary data.</text>
</comment>
<comment type="similarity">
    <text evidence="1">Belongs to the short-chain dehydrogenases/reductases (SDR) family.</text>
</comment>
<name>A0A5N4B5I5_PHOPY</name>
<dbReference type="SUPFAM" id="SSF51735">
    <property type="entry name" value="NAD(P)-binding Rossmann-fold domains"/>
    <property type="match status" value="2"/>
</dbReference>
<evidence type="ECO:0000256" key="2">
    <source>
        <dbReference type="ARBA" id="ARBA00022857"/>
    </source>
</evidence>
<keyword evidence="2" id="KW-0521">NADP</keyword>
<dbReference type="InterPro" id="IPR002347">
    <property type="entry name" value="SDR_fam"/>
</dbReference>
<evidence type="ECO:0008006" key="6">
    <source>
        <dbReference type="Google" id="ProtNLM"/>
    </source>
</evidence>
<dbReference type="PRINTS" id="PR00080">
    <property type="entry name" value="SDRFAMILY"/>
</dbReference>
<evidence type="ECO:0000313" key="5">
    <source>
        <dbReference type="Proteomes" id="UP000327044"/>
    </source>
</evidence>
<dbReference type="Pfam" id="PF00106">
    <property type="entry name" value="adh_short"/>
    <property type="match status" value="2"/>
</dbReference>
<dbReference type="GO" id="GO:0004090">
    <property type="term" value="F:carbonyl reductase (NADPH) activity"/>
    <property type="evidence" value="ECO:0007669"/>
    <property type="project" value="TreeGrafter"/>
</dbReference>
<dbReference type="InterPro" id="IPR020904">
    <property type="entry name" value="Sc_DH/Rdtase_CS"/>
</dbReference>
<keyword evidence="5" id="KW-1185">Reference proteome</keyword>
<dbReference type="InParanoid" id="A0A5N4B5I5"/>
<dbReference type="InterPro" id="IPR036291">
    <property type="entry name" value="NAD(P)-bd_dom_sf"/>
</dbReference>
<evidence type="ECO:0000256" key="3">
    <source>
        <dbReference type="ARBA" id="ARBA00023002"/>
    </source>
</evidence>
<evidence type="ECO:0000256" key="1">
    <source>
        <dbReference type="ARBA" id="ARBA00006484"/>
    </source>
</evidence>
<keyword evidence="3" id="KW-0560">Oxidoreductase</keyword>
<sequence>MPSKIAVVTGSNKGIGFGIVKGLCEKFDGRVYLTSRHEGRGQTAVNELKSLDLNPSFHQLDIDNEESVKTFRNHIKAHEGGIDVLVNNAAIAFQDDTTDSFGIRAEVTLATNYFNTLRACEILFPLLRPNAQVVNLTSALGHLSQIPSAELRGKLSDPSLTIGQLNELMNQFIRDAKNNKHIENGWGASSYAVSKAGVSALSIIQQSILQRDNRNISVNHVHPGYVDTDMTSHKGFLTVEQGASAPLLLALGGHHLKGQCVWFDSSVVNWDVGRGQAAVNELKSLGFNPYFHQLDIDNEESVTSFRDYVKTKEGGIDILINNAGIAFKNNATDPFGIQAEVTLKTNYFNTLRACEILFSILRPHAQVVNVSSSLGHLSKISSVELRSKLSDPNLTIDQLNELMNQFIRDAKNDKHVEIGWGSSTYAVSKVGFSALTIIQQRLLDKDNRNISVNHVHPGYVDTDMSSHKGILTVEQGASAPLFLALGGHNLKGQYVWFDSSVVDWYAPDTPKETL</sequence>
<dbReference type="PANTHER" id="PTHR43963">
    <property type="entry name" value="CARBONYL REDUCTASE 1-RELATED"/>
    <property type="match status" value="1"/>
</dbReference>
<dbReference type="AlphaFoldDB" id="A0A5N4B5I5"/>
<accession>A0A5N4B5I5</accession>
<proteinExistence type="inferred from homology"/>